<name>A0A6B0SQM6_9EURY</name>
<dbReference type="RefSeq" id="WP_159665255.1">
    <property type="nucleotide sequence ID" value="NZ_WUUS01000004.1"/>
</dbReference>
<dbReference type="Gene3D" id="3.30.870.10">
    <property type="entry name" value="Endonuclease Chain A"/>
    <property type="match status" value="1"/>
</dbReference>
<dbReference type="EMBL" id="WUUS01000004">
    <property type="protein sequence ID" value="MXR41248.1"/>
    <property type="molecule type" value="Genomic_DNA"/>
</dbReference>
<evidence type="ECO:0000256" key="1">
    <source>
        <dbReference type="SAM" id="MobiDB-lite"/>
    </source>
</evidence>
<dbReference type="Proteomes" id="UP000437065">
    <property type="component" value="Unassembled WGS sequence"/>
</dbReference>
<accession>A0A6B0SQM6</accession>
<dbReference type="CDD" id="cd09117">
    <property type="entry name" value="PLDc_Bfil_DEXD_like"/>
    <property type="match status" value="1"/>
</dbReference>
<evidence type="ECO:0000313" key="3">
    <source>
        <dbReference type="Proteomes" id="UP000437065"/>
    </source>
</evidence>
<feature type="region of interest" description="Disordered" evidence="1">
    <location>
        <begin position="564"/>
        <end position="601"/>
    </location>
</feature>
<dbReference type="AlphaFoldDB" id="A0A6B0SQM6"/>
<sequence>MNLIQDLRDGQAGLTGALFSTYTFAPEYFEQMVRYHVADRGAGTTVVVFTDAETYQTTLEEEAVSIGNQYQLAPVTVPNRTYHPKLCYLAGEEYAVGYVGSVNLTQRGINSNRELLTKVRCTSGDVKALGDALASGGELDADEQATARKVSVLYGVHQFYAQLLEVSNGDRIGQVARSHVGDVLEAASWLAEIGSELSDYSQVNTTSSLVHNFETPLWPQVKAELDRREESFRQVDIAVPYYGQTLDVPERIMDVSDSVTLWLQRGSTSIDTDQLADLVDRPGLTLRVYDESRFVHGKWLRIETDTATYSLLGSQNASRSAMLESASRPKDGAGGTGNVEVSLLQRRGSTDAFDDIIGDTQFENIEEYTGELPSASFRDPGNPQAAPTDGTVLELDSVSFRPDLTESAGTLRIAARRRSILPADPDERCLEVAPDMSDEIVIPLRSIHAVESETAAHSVDDWRTAIYERPIHRSKWVDALSGSVTAQLRWSDERSAQRWVEYHAVEAGENARAAEDAGANAIITNLSRLLQGDQDEIEDALASLQSVVASLDALSGEPLYSVESGQLQTPLPTSEAPDSDDGSVTPTATHPSWSGSTNEEDAESLVESFLDGWAGEVSVHRDQLLQERDFTESMPPDPETVTNQNITVTQHLASRLGALNTVTPYLDALDTHLQRQSDVDVSLDAVVRDLPERYRSLYLERTTVGSGETFLDSQLWGFLDRAGRVATDEYCGTERFHMALHDSIGAAIVTAAVICESQLDCYDPLADESANWPLARQYLMTLPESAPPELDQPILEWGVAQVDAAMDPIEVTMTESGTKELWSLVADALQYESDLRSVVGRFYARVILLGTDTRGKWTDMEIPIEVLESMQMYADELGRSIPETTLSTWELSSTH</sequence>
<dbReference type="OrthoDB" id="346517at2157"/>
<keyword evidence="3" id="KW-1185">Reference proteome</keyword>
<gene>
    <name evidence="2" type="ORF">GRX01_07845</name>
</gene>
<feature type="compositionally biased region" description="Polar residues" evidence="1">
    <location>
        <begin position="582"/>
        <end position="597"/>
    </location>
</feature>
<comment type="caution">
    <text evidence="2">The sequence shown here is derived from an EMBL/GenBank/DDBJ whole genome shotgun (WGS) entry which is preliminary data.</text>
</comment>
<evidence type="ECO:0000313" key="2">
    <source>
        <dbReference type="EMBL" id="MXR41248.1"/>
    </source>
</evidence>
<reference evidence="2 3" key="1">
    <citation type="submission" date="2019-12" db="EMBL/GenBank/DDBJ databases">
        <title>Isolation and characterization of three novel carbon monoxide-oxidizing members of Halobacteria from salione crusts and soils.</title>
        <authorList>
            <person name="Myers M.R."/>
            <person name="King G.M."/>
        </authorList>
    </citation>
    <scope>NUCLEOTIDE SEQUENCE [LARGE SCALE GENOMIC DNA]</scope>
    <source>
        <strain evidence="2 3">WSA2</strain>
    </source>
</reference>
<organism evidence="2 3">
    <name type="scientific">Halobaculum saliterrae</name>
    <dbReference type="NCBI Taxonomy" id="2073113"/>
    <lineage>
        <taxon>Archaea</taxon>
        <taxon>Methanobacteriati</taxon>
        <taxon>Methanobacteriota</taxon>
        <taxon>Stenosarchaea group</taxon>
        <taxon>Halobacteria</taxon>
        <taxon>Halobacteriales</taxon>
        <taxon>Haloferacaceae</taxon>
        <taxon>Halobaculum</taxon>
    </lineage>
</organism>
<protein>
    <submittedName>
        <fullName evidence="2">Uncharacterized protein</fullName>
    </submittedName>
</protein>
<proteinExistence type="predicted"/>